<dbReference type="EMBL" id="KN817525">
    <property type="protein sequence ID" value="KJA27045.1"/>
    <property type="molecule type" value="Genomic_DNA"/>
</dbReference>
<feature type="transmembrane region" description="Helical" evidence="6">
    <location>
        <begin position="105"/>
        <end position="127"/>
    </location>
</feature>
<feature type="transmembrane region" description="Helical" evidence="6">
    <location>
        <begin position="174"/>
        <end position="198"/>
    </location>
</feature>
<feature type="transmembrane region" description="Helical" evidence="6">
    <location>
        <begin position="139"/>
        <end position="162"/>
    </location>
</feature>
<dbReference type="PANTHER" id="PTHR33048">
    <property type="entry name" value="PTH11-LIKE INTEGRAL MEMBRANE PROTEIN (AFU_ORTHOLOGUE AFUA_5G11245)"/>
    <property type="match status" value="1"/>
</dbReference>
<comment type="similarity">
    <text evidence="5">Belongs to the SAT4 family.</text>
</comment>
<dbReference type="InterPro" id="IPR049326">
    <property type="entry name" value="Rhodopsin_dom_fungi"/>
</dbReference>
<evidence type="ECO:0000259" key="7">
    <source>
        <dbReference type="Pfam" id="PF20684"/>
    </source>
</evidence>
<sequence>MDFNYINEVHHVDIYPRGHRIEVEILSFEGTLIIITVLQSLALLSSIVRLVHRALIRKLWWDDMWAAVAFFTDTALFTVFLLLMVPKNIAASMKDLLAFSRWVTLLTYTTALWASRLTISVTITRLLPPCTTRTVSKAASVLFGVFFSIMFFEKIFFCGTNWHNQAECTIPRYVGIIELVTDNLADLWLILAPVYMLFHMKLRSVHHRLILAIFTCGLFTMLASITHSVFILINSPAWVGISADIQVTIAIIVSNLLVIVTGLYRALRRGQCQRRANHVYGIAHHADRVFRLVRQCEHRIRRGPGREGHKFRRERRRVVHCIERCMRREGQ</sequence>
<evidence type="ECO:0000313" key="9">
    <source>
        <dbReference type="Proteomes" id="UP000054270"/>
    </source>
</evidence>
<feature type="transmembrane region" description="Helical" evidence="6">
    <location>
        <begin position="210"/>
        <end position="233"/>
    </location>
</feature>
<dbReference type="OrthoDB" id="3229610at2759"/>
<gene>
    <name evidence="8" type="ORF">HYPSUDRAFT_981809</name>
</gene>
<dbReference type="Pfam" id="PF20684">
    <property type="entry name" value="Fung_rhodopsin"/>
    <property type="match status" value="1"/>
</dbReference>
<name>A0A0D2Q627_HYPSF</name>
<dbReference type="GO" id="GO:0016020">
    <property type="term" value="C:membrane"/>
    <property type="evidence" value="ECO:0007669"/>
    <property type="project" value="UniProtKB-SubCell"/>
</dbReference>
<evidence type="ECO:0000256" key="6">
    <source>
        <dbReference type="SAM" id="Phobius"/>
    </source>
</evidence>
<organism evidence="8 9">
    <name type="scientific">Hypholoma sublateritium (strain FD-334 SS-4)</name>
    <dbReference type="NCBI Taxonomy" id="945553"/>
    <lineage>
        <taxon>Eukaryota</taxon>
        <taxon>Fungi</taxon>
        <taxon>Dikarya</taxon>
        <taxon>Basidiomycota</taxon>
        <taxon>Agaricomycotina</taxon>
        <taxon>Agaricomycetes</taxon>
        <taxon>Agaricomycetidae</taxon>
        <taxon>Agaricales</taxon>
        <taxon>Agaricineae</taxon>
        <taxon>Strophariaceae</taxon>
        <taxon>Hypholoma</taxon>
    </lineage>
</organism>
<dbReference type="AlphaFoldDB" id="A0A0D2Q627"/>
<feature type="transmembrane region" description="Helical" evidence="6">
    <location>
        <begin position="32"/>
        <end position="52"/>
    </location>
</feature>
<evidence type="ECO:0000256" key="5">
    <source>
        <dbReference type="ARBA" id="ARBA00038359"/>
    </source>
</evidence>
<keyword evidence="9" id="KW-1185">Reference proteome</keyword>
<feature type="domain" description="Rhodopsin" evidence="7">
    <location>
        <begin position="48"/>
        <end position="230"/>
    </location>
</feature>
<evidence type="ECO:0000313" key="8">
    <source>
        <dbReference type="EMBL" id="KJA27045.1"/>
    </source>
</evidence>
<comment type="subcellular location">
    <subcellularLocation>
        <location evidence="1">Membrane</location>
        <topology evidence="1">Multi-pass membrane protein</topology>
    </subcellularLocation>
</comment>
<keyword evidence="2 6" id="KW-0812">Transmembrane</keyword>
<protein>
    <recommendedName>
        <fullName evidence="7">Rhodopsin domain-containing protein</fullName>
    </recommendedName>
</protein>
<dbReference type="PANTHER" id="PTHR33048:SF158">
    <property type="entry name" value="MEMBRANE PROTEIN PTH11-LIKE, PUTATIVE-RELATED"/>
    <property type="match status" value="1"/>
</dbReference>
<dbReference type="Proteomes" id="UP000054270">
    <property type="component" value="Unassembled WGS sequence"/>
</dbReference>
<keyword evidence="4 6" id="KW-0472">Membrane</keyword>
<evidence type="ECO:0000256" key="4">
    <source>
        <dbReference type="ARBA" id="ARBA00023136"/>
    </source>
</evidence>
<feature type="transmembrane region" description="Helical" evidence="6">
    <location>
        <begin position="64"/>
        <end position="85"/>
    </location>
</feature>
<feature type="transmembrane region" description="Helical" evidence="6">
    <location>
        <begin position="245"/>
        <end position="267"/>
    </location>
</feature>
<dbReference type="OMA" id="CEHRIRR"/>
<evidence type="ECO:0000256" key="2">
    <source>
        <dbReference type="ARBA" id="ARBA00022692"/>
    </source>
</evidence>
<dbReference type="InterPro" id="IPR052337">
    <property type="entry name" value="SAT4-like"/>
</dbReference>
<accession>A0A0D2Q627</accession>
<reference evidence="9" key="1">
    <citation type="submission" date="2014-04" db="EMBL/GenBank/DDBJ databases">
        <title>Evolutionary Origins and Diversification of the Mycorrhizal Mutualists.</title>
        <authorList>
            <consortium name="DOE Joint Genome Institute"/>
            <consortium name="Mycorrhizal Genomics Consortium"/>
            <person name="Kohler A."/>
            <person name="Kuo A."/>
            <person name="Nagy L.G."/>
            <person name="Floudas D."/>
            <person name="Copeland A."/>
            <person name="Barry K.W."/>
            <person name="Cichocki N."/>
            <person name="Veneault-Fourrey C."/>
            <person name="LaButti K."/>
            <person name="Lindquist E.A."/>
            <person name="Lipzen A."/>
            <person name="Lundell T."/>
            <person name="Morin E."/>
            <person name="Murat C."/>
            <person name="Riley R."/>
            <person name="Ohm R."/>
            <person name="Sun H."/>
            <person name="Tunlid A."/>
            <person name="Henrissat B."/>
            <person name="Grigoriev I.V."/>
            <person name="Hibbett D.S."/>
            <person name="Martin F."/>
        </authorList>
    </citation>
    <scope>NUCLEOTIDE SEQUENCE [LARGE SCALE GENOMIC DNA]</scope>
    <source>
        <strain evidence="9">FD-334 SS-4</strain>
    </source>
</reference>
<evidence type="ECO:0000256" key="1">
    <source>
        <dbReference type="ARBA" id="ARBA00004141"/>
    </source>
</evidence>
<evidence type="ECO:0000256" key="3">
    <source>
        <dbReference type="ARBA" id="ARBA00022989"/>
    </source>
</evidence>
<dbReference type="STRING" id="945553.A0A0D2Q627"/>
<proteinExistence type="inferred from homology"/>
<keyword evidence="3 6" id="KW-1133">Transmembrane helix</keyword>